<evidence type="ECO:0000256" key="1">
    <source>
        <dbReference type="SAM" id="SignalP"/>
    </source>
</evidence>
<reference evidence="3" key="1">
    <citation type="submission" date="2022-10" db="EMBL/GenBank/DDBJ databases">
        <title>The complete genomes of actinobacterial strains from the NBC collection.</title>
        <authorList>
            <person name="Joergensen T.S."/>
            <person name="Alvarez Arevalo M."/>
            <person name="Sterndorff E.B."/>
            <person name="Faurdal D."/>
            <person name="Vuksanovic O."/>
            <person name="Mourched A.-S."/>
            <person name="Charusanti P."/>
            <person name="Shaw S."/>
            <person name="Blin K."/>
            <person name="Weber T."/>
        </authorList>
    </citation>
    <scope>NUCLEOTIDE SEQUENCE</scope>
    <source>
        <strain evidence="3">NBC_00060</strain>
    </source>
</reference>
<name>A0AAU2H940_9ACTN</name>
<evidence type="ECO:0000313" key="3">
    <source>
        <dbReference type="EMBL" id="WTU44905.1"/>
    </source>
</evidence>
<dbReference type="Gene3D" id="1.10.530.10">
    <property type="match status" value="1"/>
</dbReference>
<gene>
    <name evidence="3" type="ORF">OHV25_37670</name>
</gene>
<organism evidence="3">
    <name type="scientific">Streptomyces sp. NBC_00060</name>
    <dbReference type="NCBI Taxonomy" id="2975636"/>
    <lineage>
        <taxon>Bacteria</taxon>
        <taxon>Bacillati</taxon>
        <taxon>Actinomycetota</taxon>
        <taxon>Actinomycetes</taxon>
        <taxon>Kitasatosporales</taxon>
        <taxon>Streptomycetaceae</taxon>
        <taxon>Streptomyces</taxon>
    </lineage>
</organism>
<dbReference type="InterPro" id="IPR023346">
    <property type="entry name" value="Lysozyme-like_dom_sf"/>
</dbReference>
<dbReference type="AlphaFoldDB" id="A0AAU2H940"/>
<proteinExistence type="predicted"/>
<sequence>MSASTSVLTCLPARLRAMSAAGTVAIVATAALTLTATPPATAAPRPASTPQVSSRVLDQWIGRALAVMKAKHIPGSYAGILRNIKRESGGNPHAVNNWDSNARAGTPSKGLLQVIDPTFRSFHVAGTAWDIFDPVANIAAACNYAAHTYGSIDNVNSGY</sequence>
<feature type="domain" description="Transglycosylase SLT" evidence="2">
    <location>
        <begin position="84"/>
        <end position="154"/>
    </location>
</feature>
<feature type="chain" id="PRO_5043793696" evidence="1">
    <location>
        <begin position="43"/>
        <end position="159"/>
    </location>
</feature>
<keyword evidence="1" id="KW-0732">Signal</keyword>
<dbReference type="Pfam" id="PF01464">
    <property type="entry name" value="SLT"/>
    <property type="match status" value="1"/>
</dbReference>
<protein>
    <submittedName>
        <fullName evidence="3">Transglycosylase SLT domain-containing protein</fullName>
    </submittedName>
</protein>
<dbReference type="EMBL" id="CP108253">
    <property type="protein sequence ID" value="WTU44905.1"/>
    <property type="molecule type" value="Genomic_DNA"/>
</dbReference>
<accession>A0AAU2H940</accession>
<dbReference type="SUPFAM" id="SSF53955">
    <property type="entry name" value="Lysozyme-like"/>
    <property type="match status" value="1"/>
</dbReference>
<dbReference type="InterPro" id="IPR008258">
    <property type="entry name" value="Transglycosylase_SLT_dom_1"/>
</dbReference>
<feature type="signal peptide" evidence="1">
    <location>
        <begin position="1"/>
        <end position="42"/>
    </location>
</feature>
<evidence type="ECO:0000259" key="2">
    <source>
        <dbReference type="Pfam" id="PF01464"/>
    </source>
</evidence>